<comment type="similarity">
    <text evidence="1 4">Belongs to the 5-formyltetrahydrofolate cyclo-ligase family.</text>
</comment>
<dbReference type="NCBIfam" id="TIGR02727">
    <property type="entry name" value="MTHFS_bact"/>
    <property type="match status" value="1"/>
</dbReference>
<dbReference type="Proteomes" id="UP001326613">
    <property type="component" value="Chromosome"/>
</dbReference>
<dbReference type="SUPFAM" id="SSF100950">
    <property type="entry name" value="NagB/RpiA/CoA transferase-like"/>
    <property type="match status" value="1"/>
</dbReference>
<name>A0ABZ0USN1_9RICK</name>
<dbReference type="PANTHER" id="PTHR23407">
    <property type="entry name" value="ATPASE INHIBITOR/5-FORMYLTETRAHYDROFOLATE CYCLO-LIGASE"/>
    <property type="match status" value="1"/>
</dbReference>
<dbReference type="EC" id="6.3.3.2" evidence="4"/>
<accession>A0ABZ0USN1</accession>
<evidence type="ECO:0000256" key="1">
    <source>
        <dbReference type="ARBA" id="ARBA00010638"/>
    </source>
</evidence>
<evidence type="ECO:0000256" key="2">
    <source>
        <dbReference type="ARBA" id="ARBA00022741"/>
    </source>
</evidence>
<dbReference type="PANTHER" id="PTHR23407:SF1">
    <property type="entry name" value="5-FORMYLTETRAHYDROFOLATE CYCLO-LIGASE"/>
    <property type="match status" value="1"/>
</dbReference>
<sequence>MHTQLVNKNNSKLHKQLIREQIIRERKAFDEYQYQQANNKIYKNTLEVINNRCPKFFGNTKALGSNKHYIGLYWPLKGEPDLLRIAIVANSYIGLPKILETQQMIFAKYHLGDSVSQSLIPNLYQPTATFEVFPDIIIIPSLALSISGYRLGFGQGYYDRYLSIIKASNAVITVGVCFHQWLMEYIPYEIFDHKLDYVITDQYVIKT</sequence>
<keyword evidence="2 4" id="KW-0547">Nucleotide-binding</keyword>
<evidence type="ECO:0000256" key="3">
    <source>
        <dbReference type="ARBA" id="ARBA00022840"/>
    </source>
</evidence>
<comment type="catalytic activity">
    <reaction evidence="4">
        <text>(6S)-5-formyl-5,6,7,8-tetrahydrofolate + ATP = (6R)-5,10-methenyltetrahydrofolate + ADP + phosphate</text>
        <dbReference type="Rhea" id="RHEA:10488"/>
        <dbReference type="ChEBI" id="CHEBI:30616"/>
        <dbReference type="ChEBI" id="CHEBI:43474"/>
        <dbReference type="ChEBI" id="CHEBI:57455"/>
        <dbReference type="ChEBI" id="CHEBI:57457"/>
        <dbReference type="ChEBI" id="CHEBI:456216"/>
        <dbReference type="EC" id="6.3.3.2"/>
    </reaction>
</comment>
<dbReference type="PIRSF" id="PIRSF006806">
    <property type="entry name" value="FTHF_cligase"/>
    <property type="match status" value="1"/>
</dbReference>
<dbReference type="EMBL" id="CP112932">
    <property type="protein sequence ID" value="WPY00616.1"/>
    <property type="molecule type" value="Genomic_DNA"/>
</dbReference>
<dbReference type="InterPro" id="IPR002698">
    <property type="entry name" value="FTHF_cligase"/>
</dbReference>
<evidence type="ECO:0000256" key="4">
    <source>
        <dbReference type="RuleBase" id="RU361279"/>
    </source>
</evidence>
<organism evidence="5 6">
    <name type="scientific">Candidatus Trichorickettsia mobilis</name>
    <dbReference type="NCBI Taxonomy" id="1346319"/>
    <lineage>
        <taxon>Bacteria</taxon>
        <taxon>Pseudomonadati</taxon>
        <taxon>Pseudomonadota</taxon>
        <taxon>Alphaproteobacteria</taxon>
        <taxon>Rickettsiales</taxon>
        <taxon>Rickettsiaceae</taxon>
        <taxon>Rickettsieae</taxon>
        <taxon>Candidatus Trichorickettsia</taxon>
    </lineage>
</organism>
<dbReference type="Pfam" id="PF01812">
    <property type="entry name" value="5-FTHF_cyc-lig"/>
    <property type="match status" value="1"/>
</dbReference>
<reference evidence="5 6" key="1">
    <citation type="submission" date="2022-10" db="EMBL/GenBank/DDBJ databases">
        <title>Host association and intracellularity evolved multiple times independently in the Rickettsiales.</title>
        <authorList>
            <person name="Castelli M."/>
            <person name="Nardi T."/>
            <person name="Gammuto L."/>
            <person name="Bellinzona G."/>
            <person name="Sabaneyeva E."/>
            <person name="Potekhin A."/>
            <person name="Serra V."/>
            <person name="Petroni G."/>
            <person name="Sassera D."/>
        </authorList>
    </citation>
    <scope>NUCLEOTIDE SEQUENCE [LARGE SCALE GENOMIC DNA]</scope>
    <source>
        <strain evidence="5 6">Kr 154-4</strain>
    </source>
</reference>
<keyword evidence="6" id="KW-1185">Reference proteome</keyword>
<proteinExistence type="inferred from homology"/>
<dbReference type="Gene3D" id="3.40.50.10420">
    <property type="entry name" value="NagB/RpiA/CoA transferase-like"/>
    <property type="match status" value="1"/>
</dbReference>
<evidence type="ECO:0000313" key="6">
    <source>
        <dbReference type="Proteomes" id="UP001326613"/>
    </source>
</evidence>
<dbReference type="RefSeq" id="WP_323738670.1">
    <property type="nucleotide sequence ID" value="NZ_CP112932.1"/>
</dbReference>
<dbReference type="InterPro" id="IPR037171">
    <property type="entry name" value="NagB/RpiA_transferase-like"/>
</dbReference>
<gene>
    <name evidence="5" type="ORF">Trichorick_00498</name>
</gene>
<evidence type="ECO:0000313" key="5">
    <source>
        <dbReference type="EMBL" id="WPY00616.1"/>
    </source>
</evidence>
<comment type="cofactor">
    <cofactor evidence="4">
        <name>Mg(2+)</name>
        <dbReference type="ChEBI" id="CHEBI:18420"/>
    </cofactor>
</comment>
<dbReference type="InterPro" id="IPR024185">
    <property type="entry name" value="FTHF_cligase-like_sf"/>
</dbReference>
<keyword evidence="4" id="KW-0479">Metal-binding</keyword>
<keyword evidence="4" id="KW-0460">Magnesium</keyword>
<protein>
    <recommendedName>
        <fullName evidence="4">5-formyltetrahydrofolate cyclo-ligase</fullName>
        <ecNumber evidence="4">6.3.3.2</ecNumber>
    </recommendedName>
</protein>
<keyword evidence="3 4" id="KW-0067">ATP-binding</keyword>